<dbReference type="Pfam" id="PF00170">
    <property type="entry name" value="bZIP_1"/>
    <property type="match status" value="1"/>
</dbReference>
<dbReference type="PANTHER" id="PTHR47416:SF8">
    <property type="entry name" value="BASIC-LEUCINE ZIPPER TRANSCRIPTION FACTOR E-RELATED"/>
    <property type="match status" value="1"/>
</dbReference>
<evidence type="ECO:0000259" key="9">
    <source>
        <dbReference type="SMART" id="SM00338"/>
    </source>
</evidence>
<feature type="compositionally biased region" description="Low complexity" evidence="8">
    <location>
        <begin position="191"/>
        <end position="222"/>
    </location>
</feature>
<dbReference type="Gene3D" id="1.20.5.170">
    <property type="match status" value="1"/>
</dbReference>
<dbReference type="InterPro" id="IPR046347">
    <property type="entry name" value="bZIP_sf"/>
</dbReference>
<evidence type="ECO:0000256" key="6">
    <source>
        <dbReference type="ARBA" id="ARBA00023242"/>
    </source>
</evidence>
<accession>A0AAD2JI75</accession>
<evidence type="ECO:0000256" key="7">
    <source>
        <dbReference type="SAM" id="Coils"/>
    </source>
</evidence>
<keyword evidence="3" id="KW-0805">Transcription regulation</keyword>
<comment type="similarity">
    <text evidence="2">Belongs to the bZIP family.</text>
</comment>
<feature type="coiled-coil region" evidence="7">
    <location>
        <begin position="234"/>
        <end position="261"/>
    </location>
</feature>
<dbReference type="Proteomes" id="UP001295423">
    <property type="component" value="Unassembled WGS sequence"/>
</dbReference>
<keyword evidence="6" id="KW-0539">Nucleus</keyword>
<gene>
    <name evidence="10" type="ORF">CYCCA115_LOCUS13940</name>
</gene>
<dbReference type="GO" id="GO:0003677">
    <property type="term" value="F:DNA binding"/>
    <property type="evidence" value="ECO:0007669"/>
    <property type="project" value="UniProtKB-KW"/>
</dbReference>
<keyword evidence="4" id="KW-0238">DNA-binding</keyword>
<comment type="caution">
    <text evidence="10">The sequence shown here is derived from an EMBL/GenBank/DDBJ whole genome shotgun (WGS) entry which is preliminary data.</text>
</comment>
<sequence>MDSNNSNSGSGVRRDVMNAGVSDSTSKRAALQGQWKTPPLPVYASGYGHPHSAVSRPQQQAQVGTDQTIPRITALSSIPNNSEDYAKALQEAYRKGAEAAALIAQQQQHGMTMSTALSCPNFSTVPAAPQPHGMHMSPATEEAAYAHQVHPTPTHSAIPDPLSSAMPPPPPPSAAASHPSTIHYHQPPPHHSQSASQPSHQQQQQEYVAQPNQAAAAKQPQPRSVSLPDMTGYAAQAEEEKRQKRLARNRASARLRRLRKKNLVDAYETEVGTLEKTLKQLGAHQWGETDDHKALLDALGMERGQQAIRPEQRSEIIQDILTQQLQQVELLRQAQMEQQCLIMLAEGEQDELSQELEGILQLSDDQKEQLRLSAKGLENEIEALETVISSLQTMLENKWLLNEGVQSIVDQFTSILHKNQVSKFLLWTDTNMEAIDQLDHVNVQPLQDAPVFTFGVESAAADEE</sequence>
<feature type="domain" description="BZIP" evidence="9">
    <location>
        <begin position="237"/>
        <end position="298"/>
    </location>
</feature>
<dbReference type="GO" id="GO:0003700">
    <property type="term" value="F:DNA-binding transcription factor activity"/>
    <property type="evidence" value="ECO:0007669"/>
    <property type="project" value="InterPro"/>
</dbReference>
<dbReference type="AlphaFoldDB" id="A0AAD2JI75"/>
<dbReference type="SUPFAM" id="SSF57959">
    <property type="entry name" value="Leucine zipper domain"/>
    <property type="match status" value="1"/>
</dbReference>
<evidence type="ECO:0000256" key="5">
    <source>
        <dbReference type="ARBA" id="ARBA00023163"/>
    </source>
</evidence>
<keyword evidence="5" id="KW-0804">Transcription</keyword>
<name>A0AAD2JI75_9STRA</name>
<dbReference type="EMBL" id="CAKOGP040001825">
    <property type="protein sequence ID" value="CAJ1953258.1"/>
    <property type="molecule type" value="Genomic_DNA"/>
</dbReference>
<organism evidence="10 11">
    <name type="scientific">Cylindrotheca closterium</name>
    <dbReference type="NCBI Taxonomy" id="2856"/>
    <lineage>
        <taxon>Eukaryota</taxon>
        <taxon>Sar</taxon>
        <taxon>Stramenopiles</taxon>
        <taxon>Ochrophyta</taxon>
        <taxon>Bacillariophyta</taxon>
        <taxon>Bacillariophyceae</taxon>
        <taxon>Bacillariophycidae</taxon>
        <taxon>Bacillariales</taxon>
        <taxon>Bacillariaceae</taxon>
        <taxon>Cylindrotheca</taxon>
    </lineage>
</organism>
<keyword evidence="7" id="KW-0175">Coiled coil</keyword>
<keyword evidence="11" id="KW-1185">Reference proteome</keyword>
<evidence type="ECO:0000256" key="2">
    <source>
        <dbReference type="ARBA" id="ARBA00007163"/>
    </source>
</evidence>
<feature type="region of interest" description="Disordered" evidence="8">
    <location>
        <begin position="1"/>
        <end position="63"/>
    </location>
</feature>
<evidence type="ECO:0000256" key="3">
    <source>
        <dbReference type="ARBA" id="ARBA00023015"/>
    </source>
</evidence>
<protein>
    <recommendedName>
        <fullName evidence="9">BZIP domain-containing protein</fullName>
    </recommendedName>
</protein>
<comment type="subcellular location">
    <subcellularLocation>
        <location evidence="1">Nucleus</location>
    </subcellularLocation>
</comment>
<dbReference type="GO" id="GO:0005634">
    <property type="term" value="C:nucleus"/>
    <property type="evidence" value="ECO:0007669"/>
    <property type="project" value="UniProtKB-SubCell"/>
</dbReference>
<feature type="region of interest" description="Disordered" evidence="8">
    <location>
        <begin position="146"/>
        <end position="228"/>
    </location>
</feature>
<feature type="compositionally biased region" description="Low complexity" evidence="8">
    <location>
        <begin position="1"/>
        <end position="11"/>
    </location>
</feature>
<evidence type="ECO:0000256" key="4">
    <source>
        <dbReference type="ARBA" id="ARBA00023125"/>
    </source>
</evidence>
<feature type="coiled-coil region" evidence="7">
    <location>
        <begin position="360"/>
        <end position="394"/>
    </location>
</feature>
<evidence type="ECO:0000313" key="11">
    <source>
        <dbReference type="Proteomes" id="UP001295423"/>
    </source>
</evidence>
<evidence type="ECO:0000313" key="10">
    <source>
        <dbReference type="EMBL" id="CAJ1953258.1"/>
    </source>
</evidence>
<dbReference type="PANTHER" id="PTHR47416">
    <property type="entry name" value="BASIC-LEUCINE ZIPPER TRANSCRIPTION FACTOR F-RELATED"/>
    <property type="match status" value="1"/>
</dbReference>
<dbReference type="SMART" id="SM00338">
    <property type="entry name" value="BRLZ"/>
    <property type="match status" value="1"/>
</dbReference>
<reference evidence="10" key="1">
    <citation type="submission" date="2023-08" db="EMBL/GenBank/DDBJ databases">
        <authorList>
            <person name="Audoor S."/>
            <person name="Bilcke G."/>
        </authorList>
    </citation>
    <scope>NUCLEOTIDE SEQUENCE</scope>
</reference>
<evidence type="ECO:0000256" key="8">
    <source>
        <dbReference type="SAM" id="MobiDB-lite"/>
    </source>
</evidence>
<dbReference type="InterPro" id="IPR004827">
    <property type="entry name" value="bZIP"/>
</dbReference>
<proteinExistence type="inferred from homology"/>
<evidence type="ECO:0000256" key="1">
    <source>
        <dbReference type="ARBA" id="ARBA00004123"/>
    </source>
</evidence>